<gene>
    <name evidence="2" type="ORF">DP120_03615</name>
</gene>
<proteinExistence type="predicted"/>
<feature type="transmembrane region" description="Helical" evidence="1">
    <location>
        <begin position="42"/>
        <end position="63"/>
    </location>
</feature>
<organism evidence="2 3">
    <name type="scientific">Planococcus halotolerans</name>
    <dbReference type="NCBI Taxonomy" id="2233542"/>
    <lineage>
        <taxon>Bacteria</taxon>
        <taxon>Bacillati</taxon>
        <taxon>Bacillota</taxon>
        <taxon>Bacilli</taxon>
        <taxon>Bacillales</taxon>
        <taxon>Caryophanaceae</taxon>
        <taxon>Planococcus</taxon>
    </lineage>
</organism>
<evidence type="ECO:0000313" key="3">
    <source>
        <dbReference type="Proteomes" id="UP000251002"/>
    </source>
</evidence>
<dbReference type="EMBL" id="QLZR01000001">
    <property type="protein sequence ID" value="RAZ81380.1"/>
    <property type="molecule type" value="Genomic_DNA"/>
</dbReference>
<name>A0A365L7J5_9BACL</name>
<comment type="caution">
    <text evidence="2">The sequence shown here is derived from an EMBL/GenBank/DDBJ whole genome shotgun (WGS) entry which is preliminary data.</text>
</comment>
<protein>
    <submittedName>
        <fullName evidence="2">Uncharacterized protein</fullName>
    </submittedName>
</protein>
<evidence type="ECO:0000313" key="2">
    <source>
        <dbReference type="EMBL" id="RAZ81380.1"/>
    </source>
</evidence>
<reference evidence="2 3" key="1">
    <citation type="submission" date="2018-06" db="EMBL/GenBank/DDBJ databases">
        <title>The draft genome sequences of strains SCU63 and S1.</title>
        <authorList>
            <person name="Gan L."/>
        </authorList>
    </citation>
    <scope>NUCLEOTIDE SEQUENCE [LARGE SCALE GENOMIC DNA]</scope>
    <source>
        <strain evidence="2 3">SCU63</strain>
    </source>
</reference>
<dbReference type="Proteomes" id="UP000251002">
    <property type="component" value="Unassembled WGS sequence"/>
</dbReference>
<keyword evidence="1" id="KW-1133">Transmembrane helix</keyword>
<sequence>MSQQNEFDPLFEEMKSVELSDSAKRDSLAGIQKRLNRKRPHFIPSLASGIAAVAVIVFLVLFASNSAMFENISSGGAGEDQLVFTGSGENWEIEYVVLYQEGEREKDVATLTYIGEGNPPETIDYEVGSSSGTNNSLNEDNSLVITSQGAGLKLHESQENEAVIRWEGKSESFLLTREE</sequence>
<dbReference type="AlphaFoldDB" id="A0A365L7J5"/>
<accession>A0A365L7J5</accession>
<keyword evidence="3" id="KW-1185">Reference proteome</keyword>
<dbReference type="RefSeq" id="WP_112221893.1">
    <property type="nucleotide sequence ID" value="NZ_CP196859.1"/>
</dbReference>
<keyword evidence="1" id="KW-0472">Membrane</keyword>
<keyword evidence="1" id="KW-0812">Transmembrane</keyword>
<evidence type="ECO:0000256" key="1">
    <source>
        <dbReference type="SAM" id="Phobius"/>
    </source>
</evidence>